<dbReference type="EMBL" id="JAINUF010000002">
    <property type="protein sequence ID" value="KAJ8374998.1"/>
    <property type="molecule type" value="Genomic_DNA"/>
</dbReference>
<proteinExistence type="predicted"/>
<keyword evidence="2" id="KW-1185">Reference proteome</keyword>
<accession>A0A9Q1G4S4</accession>
<sequence length="192" mass="21883">MPLVDSTDAAISVKWISSSTELIAVKNNCERDGCSTLEIAELLRRDHRYQEPISLQCNHIPELEPTWSLKKYKVSSAQRHGQDGWARGWITNGRRAPLRVRHQQGGGGVLVWAAIIKDELVGPFRVEDGLKINSQTYCQFLEDTFFKQWYRKKSAAFEKAMIFMQDNAPSHPSKFSTAWLASKGLKDDRLMT</sequence>
<reference evidence="1" key="1">
    <citation type="journal article" date="2023" name="Science">
        <title>Genome structures resolve the early diversification of teleost fishes.</title>
        <authorList>
            <person name="Parey E."/>
            <person name="Louis A."/>
            <person name="Montfort J."/>
            <person name="Bouchez O."/>
            <person name="Roques C."/>
            <person name="Iampietro C."/>
            <person name="Lluch J."/>
            <person name="Castinel A."/>
            <person name="Donnadieu C."/>
            <person name="Desvignes T."/>
            <person name="Floi Bucao C."/>
            <person name="Jouanno E."/>
            <person name="Wen M."/>
            <person name="Mejri S."/>
            <person name="Dirks R."/>
            <person name="Jansen H."/>
            <person name="Henkel C."/>
            <person name="Chen W.J."/>
            <person name="Zahm M."/>
            <person name="Cabau C."/>
            <person name="Klopp C."/>
            <person name="Thompson A.W."/>
            <person name="Robinson-Rechavi M."/>
            <person name="Braasch I."/>
            <person name="Lecointre G."/>
            <person name="Bobe J."/>
            <person name="Postlethwait J.H."/>
            <person name="Berthelot C."/>
            <person name="Roest Crollius H."/>
            <person name="Guiguen Y."/>
        </authorList>
    </citation>
    <scope>NUCLEOTIDE SEQUENCE</scope>
    <source>
        <strain evidence="1">WJC10195</strain>
    </source>
</reference>
<dbReference type="GO" id="GO:0003676">
    <property type="term" value="F:nucleic acid binding"/>
    <property type="evidence" value="ECO:0007669"/>
    <property type="project" value="InterPro"/>
</dbReference>
<comment type="caution">
    <text evidence="1">The sequence shown here is derived from an EMBL/GenBank/DDBJ whole genome shotgun (WGS) entry which is preliminary data.</text>
</comment>
<dbReference type="AlphaFoldDB" id="A0A9Q1G4S4"/>
<protein>
    <recommendedName>
        <fullName evidence="3">Transposase</fullName>
    </recommendedName>
</protein>
<dbReference type="OrthoDB" id="8052063at2759"/>
<name>A0A9Q1G4S4_SYNKA</name>
<dbReference type="Gene3D" id="3.30.420.10">
    <property type="entry name" value="Ribonuclease H-like superfamily/Ribonuclease H"/>
    <property type="match status" value="1"/>
</dbReference>
<dbReference type="Proteomes" id="UP001152622">
    <property type="component" value="Chromosome 2"/>
</dbReference>
<gene>
    <name evidence="1" type="ORF">SKAU_G00055780</name>
</gene>
<evidence type="ECO:0008006" key="3">
    <source>
        <dbReference type="Google" id="ProtNLM"/>
    </source>
</evidence>
<evidence type="ECO:0000313" key="1">
    <source>
        <dbReference type="EMBL" id="KAJ8374998.1"/>
    </source>
</evidence>
<dbReference type="InterPro" id="IPR036397">
    <property type="entry name" value="RNaseH_sf"/>
</dbReference>
<evidence type="ECO:0000313" key="2">
    <source>
        <dbReference type="Proteomes" id="UP001152622"/>
    </source>
</evidence>
<organism evidence="1 2">
    <name type="scientific">Synaphobranchus kaupii</name>
    <name type="common">Kaup's arrowtooth eel</name>
    <dbReference type="NCBI Taxonomy" id="118154"/>
    <lineage>
        <taxon>Eukaryota</taxon>
        <taxon>Metazoa</taxon>
        <taxon>Chordata</taxon>
        <taxon>Craniata</taxon>
        <taxon>Vertebrata</taxon>
        <taxon>Euteleostomi</taxon>
        <taxon>Actinopterygii</taxon>
        <taxon>Neopterygii</taxon>
        <taxon>Teleostei</taxon>
        <taxon>Anguilliformes</taxon>
        <taxon>Synaphobranchidae</taxon>
        <taxon>Synaphobranchus</taxon>
    </lineage>
</organism>